<evidence type="ECO:0000256" key="1">
    <source>
        <dbReference type="SAM" id="MobiDB-lite"/>
    </source>
</evidence>
<dbReference type="EMBL" id="BSXT01006673">
    <property type="protein sequence ID" value="GMF62795.1"/>
    <property type="molecule type" value="Genomic_DNA"/>
</dbReference>
<feature type="region of interest" description="Disordered" evidence="1">
    <location>
        <begin position="1"/>
        <end position="24"/>
    </location>
</feature>
<dbReference type="AlphaFoldDB" id="A0A9W7D8R3"/>
<gene>
    <name evidence="2" type="ORF">Pfra01_002737200</name>
</gene>
<evidence type="ECO:0000313" key="2">
    <source>
        <dbReference type="EMBL" id="GMF62795.1"/>
    </source>
</evidence>
<dbReference type="Proteomes" id="UP001165121">
    <property type="component" value="Unassembled WGS sequence"/>
</dbReference>
<accession>A0A9W7D8R3</accession>
<sequence>MDGGSNRSKYPSRGGTGNRSVPDSMEAIGRLAAKGVQQGATTLYERANMKLSVRQQRQGDNQLVFNKSSADLRPDEKTVGMVTQNVNGLGSDDKSVQRWFRSFGEVDTNGRADVTILQEAYVQQGEIS</sequence>
<proteinExistence type="predicted"/>
<comment type="caution">
    <text evidence="2">The sequence shown here is derived from an EMBL/GenBank/DDBJ whole genome shotgun (WGS) entry which is preliminary data.</text>
</comment>
<reference evidence="2" key="1">
    <citation type="submission" date="2023-04" db="EMBL/GenBank/DDBJ databases">
        <title>Phytophthora fragariaefolia NBRC 109709.</title>
        <authorList>
            <person name="Ichikawa N."/>
            <person name="Sato H."/>
            <person name="Tonouchi N."/>
        </authorList>
    </citation>
    <scope>NUCLEOTIDE SEQUENCE</scope>
    <source>
        <strain evidence="2">NBRC 109709</strain>
    </source>
</reference>
<organism evidence="2 3">
    <name type="scientific">Phytophthora fragariaefolia</name>
    <dbReference type="NCBI Taxonomy" id="1490495"/>
    <lineage>
        <taxon>Eukaryota</taxon>
        <taxon>Sar</taxon>
        <taxon>Stramenopiles</taxon>
        <taxon>Oomycota</taxon>
        <taxon>Peronosporomycetes</taxon>
        <taxon>Peronosporales</taxon>
        <taxon>Peronosporaceae</taxon>
        <taxon>Phytophthora</taxon>
    </lineage>
</organism>
<evidence type="ECO:0000313" key="3">
    <source>
        <dbReference type="Proteomes" id="UP001165121"/>
    </source>
</evidence>
<name>A0A9W7D8R3_9STRA</name>
<keyword evidence="3" id="KW-1185">Reference proteome</keyword>
<protein>
    <submittedName>
        <fullName evidence="2">Unnamed protein product</fullName>
    </submittedName>
</protein>